<keyword evidence="1" id="KW-1133">Transmembrane helix</keyword>
<dbReference type="AlphaFoldDB" id="A0A1N6ZTM1"/>
<keyword evidence="3" id="KW-1185">Reference proteome</keyword>
<feature type="transmembrane region" description="Helical" evidence="1">
    <location>
        <begin position="49"/>
        <end position="68"/>
    </location>
</feature>
<evidence type="ECO:0000313" key="3">
    <source>
        <dbReference type="Proteomes" id="UP000186953"/>
    </source>
</evidence>
<dbReference type="OrthoDB" id="1355414at2"/>
<gene>
    <name evidence="2" type="ORF">SAMN05421797_109118</name>
</gene>
<accession>A0A1N6ZTM1</accession>
<keyword evidence="1" id="KW-0472">Membrane</keyword>
<sequence>MNQEFKIKENGFSEISKPIILKIALILATILIVVLGIKSKGFTTKIDTLIIVAPIVIGIFSLIVFLAMKRVKKQFESFVLIINKNEISREQLYIKKTSIPVDKIKSIFTNEGKGLTIQGESSLPHEMIIIPKEIEDFEKVKDLLTEIYPIK</sequence>
<dbReference type="RefSeq" id="WP_076550800.1">
    <property type="nucleotide sequence ID" value="NZ_FTMA01000009.1"/>
</dbReference>
<keyword evidence="1" id="KW-0812">Transmembrane</keyword>
<feature type="transmembrane region" description="Helical" evidence="1">
    <location>
        <begin position="20"/>
        <end position="37"/>
    </location>
</feature>
<dbReference type="EMBL" id="FTMA01000009">
    <property type="protein sequence ID" value="SIR30125.1"/>
    <property type="molecule type" value="Genomic_DNA"/>
</dbReference>
<dbReference type="Proteomes" id="UP000186953">
    <property type="component" value="Unassembled WGS sequence"/>
</dbReference>
<name>A0A1N6ZTM1_9FLAO</name>
<evidence type="ECO:0000313" key="2">
    <source>
        <dbReference type="EMBL" id="SIR30125.1"/>
    </source>
</evidence>
<protein>
    <submittedName>
        <fullName evidence="2">Uncharacterized protein</fullName>
    </submittedName>
</protein>
<proteinExistence type="predicted"/>
<organism evidence="2 3">
    <name type="scientific">Maribacter ulvicola</name>
    <dbReference type="NCBI Taxonomy" id="228959"/>
    <lineage>
        <taxon>Bacteria</taxon>
        <taxon>Pseudomonadati</taxon>
        <taxon>Bacteroidota</taxon>
        <taxon>Flavobacteriia</taxon>
        <taxon>Flavobacteriales</taxon>
        <taxon>Flavobacteriaceae</taxon>
        <taxon>Maribacter</taxon>
    </lineage>
</organism>
<reference evidence="3" key="1">
    <citation type="submission" date="2017-01" db="EMBL/GenBank/DDBJ databases">
        <authorList>
            <person name="Varghese N."/>
            <person name="Submissions S."/>
        </authorList>
    </citation>
    <scope>NUCLEOTIDE SEQUENCE [LARGE SCALE GENOMIC DNA]</scope>
    <source>
        <strain evidence="3">DSM 15366</strain>
    </source>
</reference>
<evidence type="ECO:0000256" key="1">
    <source>
        <dbReference type="SAM" id="Phobius"/>
    </source>
</evidence>